<evidence type="ECO:0000256" key="1">
    <source>
        <dbReference type="SAM" id="Coils"/>
    </source>
</evidence>
<evidence type="ECO:0000313" key="3">
    <source>
        <dbReference type="Proteomes" id="UP000245133"/>
    </source>
</evidence>
<keyword evidence="3" id="KW-1185">Reference proteome</keyword>
<proteinExistence type="predicted"/>
<reference evidence="2 3" key="1">
    <citation type="submission" date="2018-02" db="EMBL/GenBank/DDBJ databases">
        <title>Novel Leptospira species isolated from soil and water in Japan.</title>
        <authorList>
            <person name="Nakao R."/>
            <person name="Masuzawa T."/>
        </authorList>
    </citation>
    <scope>NUCLEOTIDE SEQUENCE [LARGE SCALE GENOMIC DNA]</scope>
    <source>
        <strain evidence="2 3">YH101</strain>
    </source>
</reference>
<dbReference type="EMBL" id="BFBB01000003">
    <property type="protein sequence ID" value="GBF49438.1"/>
    <property type="molecule type" value="Genomic_DNA"/>
</dbReference>
<keyword evidence="1" id="KW-0175">Coiled coil</keyword>
<name>A0A2P2DXS3_9LEPT</name>
<evidence type="ECO:0000313" key="2">
    <source>
        <dbReference type="EMBL" id="GBF49438.1"/>
    </source>
</evidence>
<accession>A0A2P2DXS3</accession>
<organism evidence="2 3">
    <name type="scientific">Leptospira ryugenii</name>
    <dbReference type="NCBI Taxonomy" id="1917863"/>
    <lineage>
        <taxon>Bacteria</taxon>
        <taxon>Pseudomonadati</taxon>
        <taxon>Spirochaetota</taxon>
        <taxon>Spirochaetia</taxon>
        <taxon>Leptospirales</taxon>
        <taxon>Leptospiraceae</taxon>
        <taxon>Leptospira</taxon>
    </lineage>
</organism>
<dbReference type="RefSeq" id="WP_108974331.1">
    <property type="nucleotide sequence ID" value="NZ_BFBB01000003.1"/>
</dbReference>
<dbReference type="AlphaFoldDB" id="A0A2P2DXS3"/>
<sequence>MKLIHTTKIKSNDVILIPIPKNFKGKEFYTSIKYADYIIYEKPNIENSKIIRKKTIESFRKSKLEDFNWTFFLNPLASDLVVLDFDDIECTERKIKFLRDNNPEFNLKWLVFQKELLEKTFSVRTPSGGIHYYIKRPSKLIQERKIGAIKVNLHLNGDLLKSYKEKFDTIDKKVDVIKIDYLPKGLVIAPGLSLKEINKKGFIQDRDYRILNNSNIQSVSEDLENILCYIFAQTEGKSKEEKKRRIIIKDRKEGSLDIDTIISETIKKEKELENIKGIILNTEQMKELRKKYDEVNKKLLNASEKDSLILQGYQNAYSYEMQEIEKNLKTKLENEIKELLCSNIETEQIFNINYKYDIASTLFNRNSEFHSFPPNLIKKVNDAKEGQRSEIEMAFITNLKVRNFPDTYIIYMVRKHFSKRTKCISSPKFLEQALRVGETLKHFPQYLNNQDTTWVNILMSISILRQIDFRVFSKRNSEKMRLALDVFFNLASINNDLEINMNLKEISLLSNGRINNKSLKEYLKIFEKHKIIENIEWMDYNQNRMAYPIKFTLKSLTTLKIPKKLDLPRFIPQDGNQPLVYIPSIGEKGMQIIELLRQHDFLSASEIYAYFTDIKDHRRVIYKTIQTLLRYQVVIKKNEKLELSGKPLNQIYEKFVNEKFGKKNIEKKERALNPLKRKITNYKQEAYFINKRREKG</sequence>
<dbReference type="SUPFAM" id="SSF56747">
    <property type="entry name" value="Prim-pol domain"/>
    <property type="match status" value="1"/>
</dbReference>
<comment type="caution">
    <text evidence="2">The sequence shown here is derived from an EMBL/GenBank/DDBJ whole genome shotgun (WGS) entry which is preliminary data.</text>
</comment>
<feature type="coiled-coil region" evidence="1">
    <location>
        <begin position="278"/>
        <end position="305"/>
    </location>
</feature>
<protein>
    <submittedName>
        <fullName evidence="2">Bifunctional DNA primase/polymerase, N-terminal domain protein</fullName>
    </submittedName>
</protein>
<dbReference type="OrthoDB" id="9985518at2"/>
<dbReference type="Proteomes" id="UP000245133">
    <property type="component" value="Unassembled WGS sequence"/>
</dbReference>
<gene>
    <name evidence="2" type="ORF">LPTSP4_09510</name>
</gene>